<accession>A0A2U3DBX0</accession>
<keyword evidence="1" id="KW-0812">Transmembrane</keyword>
<name>A0A2U3DBX0_SULT2</name>
<feature type="transmembrane region" description="Helical" evidence="1">
    <location>
        <begin position="7"/>
        <end position="30"/>
    </location>
</feature>
<dbReference type="AlphaFoldDB" id="A0A2U3DBX0"/>
<dbReference type="EMBL" id="MPDK01000002">
    <property type="protein sequence ID" value="PWI58787.1"/>
    <property type="molecule type" value="Genomic_DNA"/>
</dbReference>
<evidence type="ECO:0000256" key="1">
    <source>
        <dbReference type="SAM" id="Phobius"/>
    </source>
</evidence>
<evidence type="ECO:0000313" key="3">
    <source>
        <dbReference type="Proteomes" id="UP000245380"/>
    </source>
</evidence>
<dbReference type="Proteomes" id="UP000245380">
    <property type="component" value="Unassembled WGS sequence"/>
</dbReference>
<evidence type="ECO:0008006" key="4">
    <source>
        <dbReference type="Google" id="ProtNLM"/>
    </source>
</evidence>
<gene>
    <name evidence="2" type="ORF">BM613_01455</name>
</gene>
<dbReference type="NCBIfam" id="NF033218">
    <property type="entry name" value="anchor_AmaP"/>
    <property type="match status" value="1"/>
</dbReference>
<proteinExistence type="predicted"/>
<sequence>MSLIDRLLLRFFSLLVLVNAVWYSLGLLGVPFVINTSIDPNVLYTAVWIDFALLLVLSLRFLLYRVLHRRPLAFIKDSESGEVRIGYDTVKEIAHRAAKQIRGVERLQTKISADPQGLVVSLNVRSLPAIDVTAMSEQIQHGVAEAIRNYTSLSVAKVHVHIVALAPDAASK</sequence>
<keyword evidence="1" id="KW-1133">Transmembrane helix</keyword>
<feature type="transmembrane region" description="Helical" evidence="1">
    <location>
        <begin position="42"/>
        <end position="63"/>
    </location>
</feature>
<keyword evidence="3" id="KW-1185">Reference proteome</keyword>
<comment type="caution">
    <text evidence="2">The sequence shown here is derived from an EMBL/GenBank/DDBJ whole genome shotgun (WGS) entry which is preliminary data.</text>
</comment>
<reference evidence="2 3" key="1">
    <citation type="submission" date="2016-11" db="EMBL/GenBank/DDBJ databases">
        <title>Comparative genomics of Acidibacillus ferroxidans species.</title>
        <authorList>
            <person name="Oliveira G."/>
            <person name="Nunes G."/>
            <person name="Oliveira R."/>
            <person name="Araujo F."/>
            <person name="Salim A."/>
            <person name="Scholte L."/>
            <person name="Morais D."/>
            <person name="Nancucheo I."/>
            <person name="Johnson D.B."/>
            <person name="Grail B."/>
            <person name="Bittencourt J."/>
            <person name="Valadares R."/>
        </authorList>
    </citation>
    <scope>NUCLEOTIDE SEQUENCE [LARGE SCALE GENOMIC DNA]</scope>
    <source>
        <strain evidence="2 3">Y002</strain>
    </source>
</reference>
<dbReference type="RefSeq" id="WP_109429380.1">
    <property type="nucleotide sequence ID" value="NZ_MPDK01000002.1"/>
</dbReference>
<organism evidence="2 3">
    <name type="scientific">Sulfoacidibacillus thermotolerans</name>
    <name type="common">Acidibacillus sulfuroxidans</name>
    <dbReference type="NCBI Taxonomy" id="1765684"/>
    <lineage>
        <taxon>Bacteria</taxon>
        <taxon>Bacillati</taxon>
        <taxon>Bacillota</taxon>
        <taxon>Bacilli</taxon>
        <taxon>Bacillales</taxon>
        <taxon>Alicyclobacillaceae</taxon>
        <taxon>Sulfoacidibacillus</taxon>
    </lineage>
</organism>
<keyword evidence="1" id="KW-0472">Membrane</keyword>
<protein>
    <recommendedName>
        <fullName evidence="4">Alkaline shock response membrane anchor protein AmaP</fullName>
    </recommendedName>
</protein>
<evidence type="ECO:0000313" key="2">
    <source>
        <dbReference type="EMBL" id="PWI58787.1"/>
    </source>
</evidence>